<protein>
    <submittedName>
        <fullName evidence="8">NAD(P)/FAD-dependent oxidoreductase</fullName>
        <ecNumber evidence="8">1.-.-.-</ecNumber>
    </submittedName>
</protein>
<dbReference type="Pfam" id="PF02852">
    <property type="entry name" value="Pyr_redox_dim"/>
    <property type="match status" value="1"/>
</dbReference>
<dbReference type="InterPro" id="IPR001100">
    <property type="entry name" value="Pyr_nuc-diS_OxRdtase"/>
</dbReference>
<evidence type="ECO:0000259" key="7">
    <source>
        <dbReference type="Pfam" id="PF07992"/>
    </source>
</evidence>
<dbReference type="PANTHER" id="PTHR22912">
    <property type="entry name" value="DISULFIDE OXIDOREDUCTASE"/>
    <property type="match status" value="1"/>
</dbReference>
<keyword evidence="5" id="KW-0520">NAD</keyword>
<dbReference type="Pfam" id="PF07992">
    <property type="entry name" value="Pyr_redox_2"/>
    <property type="match status" value="1"/>
</dbReference>
<dbReference type="PANTHER" id="PTHR22912:SF151">
    <property type="entry name" value="DIHYDROLIPOYL DEHYDROGENASE, MITOCHONDRIAL"/>
    <property type="match status" value="1"/>
</dbReference>
<dbReference type="RefSeq" id="WP_317490552.1">
    <property type="nucleotide sequence ID" value="NZ_CP136051.1"/>
</dbReference>
<organism evidence="8 9">
    <name type="scientific">Imperialibacter roseus</name>
    <dbReference type="NCBI Taxonomy" id="1324217"/>
    <lineage>
        <taxon>Bacteria</taxon>
        <taxon>Pseudomonadati</taxon>
        <taxon>Bacteroidota</taxon>
        <taxon>Cytophagia</taxon>
        <taxon>Cytophagales</taxon>
        <taxon>Flammeovirgaceae</taxon>
        <taxon>Imperialibacter</taxon>
    </lineage>
</organism>
<evidence type="ECO:0000256" key="5">
    <source>
        <dbReference type="ARBA" id="ARBA00023027"/>
    </source>
</evidence>
<dbReference type="InterPro" id="IPR050151">
    <property type="entry name" value="Class-I_Pyr_Nuc-Dis_Oxidored"/>
</dbReference>
<keyword evidence="3" id="KW-0285">Flavoprotein</keyword>
<sequence length="492" mass="54495">MNKFDVCVIGAGPSGYAAAMRALDFKKKVILIERNQVGGAGVHDGALSSKTWWELSRDYFTLRKHGKAFNFKVPEIPFQKVKAEVLKATSERKDLLEFHMTSMNNNGQDLLTFKRGEAKLLSKNNVEILGDNGAEVIEADNIILATGSRPRKLPNLPIDEKIVVTSDGIHNWTEWPKSMVIVGAGVIGCEFATIFSNFGKTQVNLIDKGERILPFEDGDVVDVIENNLEEKHVLVHRNSKLIDMKIVNGEVEYELEYDNGEKKKFQVEKALVSVGRIPNYENLGLQEIGVEIDARGIIDDLTQTSVSNIYAVGDITADIALVNVGELEGRYAIERIYGKPLHKLIYENISTIMFLAPEVAGVGFNEIQAKQKGINYKVTSLRYSNISRATAMRNTQGFIKLLVTNDDKMKILGMRVVGEHASSAIQAVALLISMDKGVEELAELIHPHPSIIEGIQECARMLLGKSMLKPTVLLESMACKTCVGGVYENIIY</sequence>
<dbReference type="PRINTS" id="PR00368">
    <property type="entry name" value="FADPNR"/>
</dbReference>
<comment type="similarity">
    <text evidence="2">Belongs to the class-I pyridine nucleotide-disulfide oxidoreductase family.</text>
</comment>
<comment type="cofactor">
    <cofactor evidence="1">
        <name>FAD</name>
        <dbReference type="ChEBI" id="CHEBI:57692"/>
    </cofactor>
</comment>
<dbReference type="InterPro" id="IPR036188">
    <property type="entry name" value="FAD/NAD-bd_sf"/>
</dbReference>
<evidence type="ECO:0000256" key="1">
    <source>
        <dbReference type="ARBA" id="ARBA00001974"/>
    </source>
</evidence>
<dbReference type="InterPro" id="IPR004099">
    <property type="entry name" value="Pyr_nucl-diS_OxRdtase_dimer"/>
</dbReference>
<keyword evidence="9" id="KW-1185">Reference proteome</keyword>
<dbReference type="InterPro" id="IPR016156">
    <property type="entry name" value="FAD/NAD-linked_Rdtase_dimer_sf"/>
</dbReference>
<keyword evidence="4" id="KW-0274">FAD</keyword>
<dbReference type="EMBL" id="CP136051">
    <property type="protein sequence ID" value="WOK07903.1"/>
    <property type="molecule type" value="Genomic_DNA"/>
</dbReference>
<evidence type="ECO:0000256" key="2">
    <source>
        <dbReference type="ARBA" id="ARBA00007532"/>
    </source>
</evidence>
<reference evidence="8 9" key="1">
    <citation type="journal article" date="2023" name="Microbiol. Resour. Announc.">
        <title>Complete Genome Sequence of Imperialibacter roseus strain P4T.</title>
        <authorList>
            <person name="Tizabi D.R."/>
            <person name="Bachvaroff T."/>
            <person name="Hill R.T."/>
        </authorList>
    </citation>
    <scope>NUCLEOTIDE SEQUENCE [LARGE SCALE GENOMIC DNA]</scope>
    <source>
        <strain evidence="8 9">P4T</strain>
    </source>
</reference>
<dbReference type="Gene3D" id="3.50.50.60">
    <property type="entry name" value="FAD/NAD(P)-binding domain"/>
    <property type="match status" value="2"/>
</dbReference>
<proteinExistence type="inferred from homology"/>
<feature type="domain" description="Pyridine nucleotide-disulphide oxidoreductase dimerisation" evidence="6">
    <location>
        <begin position="349"/>
        <end position="457"/>
    </location>
</feature>
<evidence type="ECO:0000256" key="3">
    <source>
        <dbReference type="ARBA" id="ARBA00022630"/>
    </source>
</evidence>
<keyword evidence="8" id="KW-0560">Oxidoreductase</keyword>
<dbReference type="PIRSF" id="PIRSF000350">
    <property type="entry name" value="Mercury_reductase_MerA"/>
    <property type="match status" value="1"/>
</dbReference>
<dbReference type="Proteomes" id="UP001302349">
    <property type="component" value="Chromosome"/>
</dbReference>
<evidence type="ECO:0000313" key="8">
    <source>
        <dbReference type="EMBL" id="WOK07903.1"/>
    </source>
</evidence>
<evidence type="ECO:0000313" key="9">
    <source>
        <dbReference type="Proteomes" id="UP001302349"/>
    </source>
</evidence>
<dbReference type="EC" id="1.-.-.-" evidence="8"/>
<dbReference type="PRINTS" id="PR00411">
    <property type="entry name" value="PNDRDTASEI"/>
</dbReference>
<gene>
    <name evidence="8" type="ORF">RT717_04580</name>
</gene>
<dbReference type="SUPFAM" id="SSF51905">
    <property type="entry name" value="FAD/NAD(P)-binding domain"/>
    <property type="match status" value="1"/>
</dbReference>
<dbReference type="GO" id="GO:0016491">
    <property type="term" value="F:oxidoreductase activity"/>
    <property type="evidence" value="ECO:0007669"/>
    <property type="project" value="UniProtKB-KW"/>
</dbReference>
<dbReference type="Gene3D" id="3.30.390.30">
    <property type="match status" value="1"/>
</dbReference>
<dbReference type="SUPFAM" id="SSF55424">
    <property type="entry name" value="FAD/NAD-linked reductases, dimerisation (C-terminal) domain"/>
    <property type="match status" value="1"/>
</dbReference>
<accession>A0ABZ0IS81</accession>
<evidence type="ECO:0000259" key="6">
    <source>
        <dbReference type="Pfam" id="PF02852"/>
    </source>
</evidence>
<name>A0ABZ0IS81_9BACT</name>
<dbReference type="InterPro" id="IPR023753">
    <property type="entry name" value="FAD/NAD-binding_dom"/>
</dbReference>
<feature type="domain" description="FAD/NAD(P)-binding" evidence="7">
    <location>
        <begin position="4"/>
        <end position="326"/>
    </location>
</feature>
<evidence type="ECO:0000256" key="4">
    <source>
        <dbReference type="ARBA" id="ARBA00022827"/>
    </source>
</evidence>